<keyword evidence="1" id="KW-0472">Membrane</keyword>
<feature type="transmembrane region" description="Helical" evidence="1">
    <location>
        <begin position="16"/>
        <end position="35"/>
    </location>
</feature>
<proteinExistence type="predicted"/>
<accession>A0A3N6WNS9</accession>
<sequence>MVARGRRHQERGQGSLELTGIIVTAAILVAAVIVATTTQSDRMGNTIASTICKIVTLGQGNCGDADTAARPPSDYLPSEPCVINGSGSSTSGQVGITFVKISASEGWLIEELGDGTFRLTRMTDLGVGGTVGIGFGATVTVDGDRIGVEAQAGASSSLVGKSGDVYIADSLEEAQEILSQKGTDETKDFWLGDDNPIRDGWDWAFGAGEHEQREPDEWYEAAGQSTEGSANATLLNGDAGATGQVESFLGTRYRSDGTSTEYFEASMEGELSAGVVVAGAGLQGAMGAIVEVDRDADGNPTAMRLVSSTMGDAYAYDDPSNKETPETTRTTIEIPLDTQEGRDLAARTMWAVGLPLNGVFPDVDSSAWAVPGFDAASVGRDLGEFARDHGKMWRETFTEDVSTNGFNITGKLGGELGGGAEWSDTSITTTGAEYYDGTGWVERPGCAA</sequence>
<dbReference type="EMBL" id="RQJX01000013">
    <property type="protein sequence ID" value="RQN03268.1"/>
    <property type="molecule type" value="Genomic_DNA"/>
</dbReference>
<comment type="caution">
    <text evidence="2">The sequence shown here is derived from an EMBL/GenBank/DDBJ whole genome shotgun (WGS) entry which is preliminary data.</text>
</comment>
<evidence type="ECO:0000256" key="1">
    <source>
        <dbReference type="SAM" id="Phobius"/>
    </source>
</evidence>
<keyword evidence="1" id="KW-0812">Transmembrane</keyword>
<protein>
    <submittedName>
        <fullName evidence="2">Uncharacterized protein</fullName>
    </submittedName>
</protein>
<evidence type="ECO:0000313" key="2">
    <source>
        <dbReference type="EMBL" id="RQN03268.1"/>
    </source>
</evidence>
<dbReference type="OrthoDB" id="3746693at2"/>
<organism evidence="2 3">
    <name type="scientific">Aeromicrobium camelliae</name>
    <dbReference type="NCBI Taxonomy" id="1538144"/>
    <lineage>
        <taxon>Bacteria</taxon>
        <taxon>Bacillati</taxon>
        <taxon>Actinomycetota</taxon>
        <taxon>Actinomycetes</taxon>
        <taxon>Propionibacteriales</taxon>
        <taxon>Nocardioidaceae</taxon>
        <taxon>Aeromicrobium</taxon>
    </lineage>
</organism>
<dbReference type="Proteomes" id="UP000275225">
    <property type="component" value="Unassembled WGS sequence"/>
</dbReference>
<gene>
    <name evidence="2" type="ORF">EHW97_10250</name>
</gene>
<dbReference type="AlphaFoldDB" id="A0A3N6WNS9"/>
<keyword evidence="1" id="KW-1133">Transmembrane helix</keyword>
<dbReference type="RefSeq" id="WP_124237077.1">
    <property type="nucleotide sequence ID" value="NZ_JBHUFI010000007.1"/>
</dbReference>
<keyword evidence="3" id="KW-1185">Reference proteome</keyword>
<reference evidence="2 3" key="1">
    <citation type="submission" date="2018-11" db="EMBL/GenBank/DDBJ databases">
        <authorList>
            <person name="Li F."/>
        </authorList>
    </citation>
    <scope>NUCLEOTIDE SEQUENCE [LARGE SCALE GENOMIC DNA]</scope>
    <source>
        <strain evidence="2 3">YS17T</strain>
    </source>
</reference>
<name>A0A3N6WNS9_9ACTN</name>
<evidence type="ECO:0000313" key="3">
    <source>
        <dbReference type="Proteomes" id="UP000275225"/>
    </source>
</evidence>